<protein>
    <submittedName>
        <fullName evidence="1">Uncharacterized protein</fullName>
    </submittedName>
</protein>
<evidence type="ECO:0000313" key="1">
    <source>
        <dbReference type="EMBL" id="QDV50770.1"/>
    </source>
</evidence>
<organism evidence="1 2">
    <name type="scientific">Gimesia fumaroli</name>
    <dbReference type="NCBI Taxonomy" id="2527976"/>
    <lineage>
        <taxon>Bacteria</taxon>
        <taxon>Pseudomonadati</taxon>
        <taxon>Planctomycetota</taxon>
        <taxon>Planctomycetia</taxon>
        <taxon>Planctomycetales</taxon>
        <taxon>Planctomycetaceae</taxon>
        <taxon>Gimesia</taxon>
    </lineage>
</organism>
<dbReference type="AlphaFoldDB" id="A0A518ICK5"/>
<evidence type="ECO:0000313" key="2">
    <source>
        <dbReference type="Proteomes" id="UP000318313"/>
    </source>
</evidence>
<proteinExistence type="predicted"/>
<accession>A0A518ICK5</accession>
<reference evidence="1 2" key="1">
    <citation type="submission" date="2019-03" db="EMBL/GenBank/DDBJ databases">
        <title>Deep-cultivation of Planctomycetes and their phenomic and genomic characterization uncovers novel biology.</title>
        <authorList>
            <person name="Wiegand S."/>
            <person name="Jogler M."/>
            <person name="Boedeker C."/>
            <person name="Pinto D."/>
            <person name="Vollmers J."/>
            <person name="Rivas-Marin E."/>
            <person name="Kohn T."/>
            <person name="Peeters S.H."/>
            <person name="Heuer A."/>
            <person name="Rast P."/>
            <person name="Oberbeckmann S."/>
            <person name="Bunk B."/>
            <person name="Jeske O."/>
            <person name="Meyerdierks A."/>
            <person name="Storesund J.E."/>
            <person name="Kallscheuer N."/>
            <person name="Luecker S."/>
            <person name="Lage O.M."/>
            <person name="Pohl T."/>
            <person name="Merkel B.J."/>
            <person name="Hornburger P."/>
            <person name="Mueller R.-W."/>
            <person name="Bruemmer F."/>
            <person name="Labrenz M."/>
            <person name="Spormann A.M."/>
            <person name="Op den Camp H."/>
            <person name="Overmann J."/>
            <person name="Amann R."/>
            <person name="Jetten M.S.M."/>
            <person name="Mascher T."/>
            <person name="Medema M.H."/>
            <person name="Devos D.P."/>
            <person name="Kaster A.-K."/>
            <person name="Ovreas L."/>
            <person name="Rohde M."/>
            <person name="Galperin M.Y."/>
            <person name="Jogler C."/>
        </authorList>
    </citation>
    <scope>NUCLEOTIDE SEQUENCE [LARGE SCALE GENOMIC DNA]</scope>
    <source>
        <strain evidence="1 2">Enr17</strain>
    </source>
</reference>
<dbReference type="RefSeq" id="WP_145309508.1">
    <property type="nucleotide sequence ID" value="NZ_CP037452.1"/>
</dbReference>
<sequence length="147" mass="17381">MKRFLQRLWNYLNPPEIREAKQRVIERAQNTYTSYRNLSASLVRSDSEKMVFRVDYRGPVRTRPTSFLVYEFSLEQDRIRELCFEEACQYVCSFWRIDFVAAANLFDPTDHLATVYRFLGIEQNKESLDHGGPLHAHSTTRAPRLKS</sequence>
<gene>
    <name evidence="1" type="ORF">Enr17x_28140</name>
</gene>
<dbReference type="Proteomes" id="UP000318313">
    <property type="component" value="Chromosome"/>
</dbReference>
<dbReference type="KEGG" id="gfm:Enr17x_28140"/>
<name>A0A518ICK5_9PLAN</name>
<dbReference type="EMBL" id="CP037452">
    <property type="protein sequence ID" value="QDV50770.1"/>
    <property type="molecule type" value="Genomic_DNA"/>
</dbReference>
<keyword evidence="2" id="KW-1185">Reference proteome</keyword>